<sequence length="174" mass="20353">MTLSTCYNFVEDKIYVTRNVFPDEKYGSTHPRDLMSVGAVLAHEYFGHRPYREEYLSDMAQGDNYHTTPIWQDECRASINAAKTAHNLTDRDKSNLVMDAIYRAKEFGHLIEMDDFMKEVVYGYSNGEKNITHNITPINYVSEASQIGTTEKRICEREVSKMQRHTRDYDDFER</sequence>
<name>A0A1H5VTN9_9FIRM</name>
<dbReference type="AlphaFoldDB" id="A0A1H5VTN9"/>
<reference evidence="1 2" key="1">
    <citation type="submission" date="2016-10" db="EMBL/GenBank/DDBJ databases">
        <authorList>
            <person name="de Groot N.N."/>
        </authorList>
    </citation>
    <scope>NUCLEOTIDE SEQUENCE [LARGE SCALE GENOMIC DNA]</scope>
    <source>
        <strain evidence="1 2">D15d</strain>
    </source>
</reference>
<gene>
    <name evidence="1" type="ORF">SAMN05216537_11290</name>
</gene>
<proteinExistence type="predicted"/>
<protein>
    <submittedName>
        <fullName evidence="1">Uncharacterized protein</fullName>
    </submittedName>
</protein>
<accession>A0A1H5VTN9</accession>
<evidence type="ECO:0000313" key="1">
    <source>
        <dbReference type="EMBL" id="SEF90600.1"/>
    </source>
</evidence>
<dbReference type="Proteomes" id="UP000236726">
    <property type="component" value="Unassembled WGS sequence"/>
</dbReference>
<keyword evidence="2" id="KW-1185">Reference proteome</keyword>
<organism evidence="1 2">
    <name type="scientific">Lachnospira multipara</name>
    <dbReference type="NCBI Taxonomy" id="28051"/>
    <lineage>
        <taxon>Bacteria</taxon>
        <taxon>Bacillati</taxon>
        <taxon>Bacillota</taxon>
        <taxon>Clostridia</taxon>
        <taxon>Lachnospirales</taxon>
        <taxon>Lachnospiraceae</taxon>
        <taxon>Lachnospira</taxon>
    </lineage>
</organism>
<evidence type="ECO:0000313" key="2">
    <source>
        <dbReference type="Proteomes" id="UP000236726"/>
    </source>
</evidence>
<dbReference type="EMBL" id="FNUL01000012">
    <property type="protein sequence ID" value="SEF90600.1"/>
    <property type="molecule type" value="Genomic_DNA"/>
</dbReference>